<sequence length="287" mass="32709">MTDNKKKQSSSFKNGFNRTGDELDDLLGLSREAIEKRQQKQCEETESSIVEEQEYTAIEEDDIGSHTDELMPENEISVKEETTAEPIPSNKIDTSSSTTPASQIHNPKKNISFSISDIPRRSEKGITISYKLKEHEIEPVENLMMLLETQVTAVALKYIIIRVFEDYGNLIREEAEWRQKILALDVDEINKLINYENKEVRNQRLARMGFFIAPAITRGLNVGKFAGCTLGPEYAEMLKLLMIALQTKQQPVAYRWIMNVFIADYGSVLSEKTKEIKQKQALLSGKL</sequence>
<feature type="compositionally biased region" description="Polar residues" evidence="1">
    <location>
        <begin position="7"/>
        <end position="17"/>
    </location>
</feature>
<accession>L0L357</accession>
<feature type="compositionally biased region" description="Polar residues" evidence="1">
    <location>
        <begin position="91"/>
        <end position="110"/>
    </location>
</feature>
<feature type="compositionally biased region" description="Basic and acidic residues" evidence="1">
    <location>
        <begin position="32"/>
        <end position="43"/>
    </location>
</feature>
<dbReference type="RefSeq" id="WP_015313960.1">
    <property type="nucleotide sequence ID" value="NC_019972.1"/>
</dbReference>
<keyword evidence="2" id="KW-0614">Plasmid</keyword>
<feature type="compositionally biased region" description="Acidic residues" evidence="1">
    <location>
        <begin position="44"/>
        <end position="62"/>
    </location>
</feature>
<dbReference type="GeneID" id="14401660"/>
<organism evidence="2 3">
    <name type="scientific">Methanomethylovorans hollandica (strain DSM 15978 / NBRC 107637 / DMS1)</name>
    <dbReference type="NCBI Taxonomy" id="867904"/>
    <lineage>
        <taxon>Archaea</taxon>
        <taxon>Methanobacteriati</taxon>
        <taxon>Methanobacteriota</taxon>
        <taxon>Stenosarchaea group</taxon>
        <taxon>Methanomicrobia</taxon>
        <taxon>Methanosarcinales</taxon>
        <taxon>Methanosarcinaceae</taxon>
        <taxon>Methanomethylovorans</taxon>
    </lineage>
</organism>
<reference evidence="3" key="1">
    <citation type="submission" date="2012-02" db="EMBL/GenBank/DDBJ databases">
        <title>Complete sequence of plasmid of Methanomethylovorans hollandica DSM 15978.</title>
        <authorList>
            <person name="Lucas S."/>
            <person name="Copeland A."/>
            <person name="Lapidus A."/>
            <person name="Glavina del Rio T."/>
            <person name="Dalin E."/>
            <person name="Tice H."/>
            <person name="Bruce D."/>
            <person name="Goodwin L."/>
            <person name="Pitluck S."/>
            <person name="Peters L."/>
            <person name="Mikhailova N."/>
            <person name="Held B."/>
            <person name="Kyrpides N."/>
            <person name="Mavromatis K."/>
            <person name="Ivanova N."/>
            <person name="Brettin T."/>
            <person name="Detter J.C."/>
            <person name="Han C."/>
            <person name="Larimer F."/>
            <person name="Land M."/>
            <person name="Hauser L."/>
            <person name="Markowitz V."/>
            <person name="Cheng J.-F."/>
            <person name="Hugenholtz P."/>
            <person name="Woyke T."/>
            <person name="Wu D."/>
            <person name="Spring S."/>
            <person name="Schroeder M."/>
            <person name="Brambilla E."/>
            <person name="Klenk H.-P."/>
            <person name="Eisen J.A."/>
        </authorList>
    </citation>
    <scope>NUCLEOTIDE SEQUENCE [LARGE SCALE GENOMIC DNA]</scope>
    <source>
        <strain evidence="3">DSM 15978 / NBRC 107637 / DMS1</strain>
        <plasmid evidence="3">Plasmid pMETHO01</plasmid>
    </source>
</reference>
<geneLocation type="plasmid" evidence="2 3">
    <name>pMETHO01</name>
</geneLocation>
<evidence type="ECO:0000256" key="1">
    <source>
        <dbReference type="SAM" id="MobiDB-lite"/>
    </source>
</evidence>
<gene>
    <name evidence="2" type="ordered locus">Metho_2698</name>
</gene>
<dbReference type="Proteomes" id="UP000010866">
    <property type="component" value="Plasmid pMETHO01"/>
</dbReference>
<dbReference type="AlphaFoldDB" id="L0L357"/>
<evidence type="ECO:0000313" key="3">
    <source>
        <dbReference type="Proteomes" id="UP000010866"/>
    </source>
</evidence>
<evidence type="ECO:0000313" key="2">
    <source>
        <dbReference type="EMBL" id="AGB50828.1"/>
    </source>
</evidence>
<name>L0L357_METHD</name>
<proteinExistence type="predicted"/>
<dbReference type="KEGG" id="mhz:Metho_2698"/>
<feature type="region of interest" description="Disordered" evidence="1">
    <location>
        <begin position="79"/>
        <end position="110"/>
    </location>
</feature>
<dbReference type="HOGENOM" id="CLU_968421_0_0_2"/>
<feature type="region of interest" description="Disordered" evidence="1">
    <location>
        <begin position="1"/>
        <end position="66"/>
    </location>
</feature>
<keyword evidence="3" id="KW-1185">Reference proteome</keyword>
<dbReference type="EMBL" id="CP003363">
    <property type="protein sequence ID" value="AGB50828.1"/>
    <property type="molecule type" value="Genomic_DNA"/>
</dbReference>
<protein>
    <submittedName>
        <fullName evidence="2">Uncharacterized protein</fullName>
    </submittedName>
</protein>